<sequence>MSSTSLQVPFPPSCALNRDRLCLPSSIPSQSHSDQEANHIHYLPGYPAVSLAPDEIYTHLTHELDTPLLDELHANLWLVGKRSGDHIDTLHTQRVKGRTVVPTEDPRLHLIWDRNKVYIKPVPIFLLNYDVWSTYLLSNEPKPYAKSHKDSLKSTTASFDCSTAVGFMRSYSFLVSHPLDLAIAQELYLIPHHIDWVQWSGFICHFRHIRDENVARRYHYGQLRLSRLNWVVRIVRPRHAHSVWFYELPHWSISEFVAKYTLPLAFIFATISLALSSMQVALSVPADALWFKESSDRLQGMYRAFWVFSIVVLLLWVIVWLLLLSIPLLALAWQLLWGYSNRDKPNRQVITMA</sequence>
<keyword evidence="1" id="KW-1133">Transmembrane helix</keyword>
<feature type="transmembrane region" description="Helical" evidence="1">
    <location>
        <begin position="304"/>
        <end position="337"/>
    </location>
</feature>
<dbReference type="EMBL" id="JAGMUU010000014">
    <property type="protein sequence ID" value="KAH7139812.1"/>
    <property type="molecule type" value="Genomic_DNA"/>
</dbReference>
<gene>
    <name evidence="2" type="ORF">B0J13DRAFT_558518</name>
</gene>
<keyword evidence="1" id="KW-0472">Membrane</keyword>
<dbReference type="PANTHER" id="PTHR34414">
    <property type="entry name" value="HET DOMAIN-CONTAINING PROTEIN-RELATED"/>
    <property type="match status" value="1"/>
</dbReference>
<evidence type="ECO:0000313" key="2">
    <source>
        <dbReference type="EMBL" id="KAH7139812.1"/>
    </source>
</evidence>
<dbReference type="PANTHER" id="PTHR34414:SF1">
    <property type="entry name" value="SUBTILISIN-LIKE SERINE PROTEASE"/>
    <property type="match status" value="1"/>
</dbReference>
<evidence type="ECO:0000313" key="3">
    <source>
        <dbReference type="Proteomes" id="UP000717696"/>
    </source>
</evidence>
<dbReference type="Pfam" id="PF20246">
    <property type="entry name" value="DUF6601"/>
    <property type="match status" value="1"/>
</dbReference>
<name>A0A9P9EMI0_9HYPO</name>
<comment type="caution">
    <text evidence="2">The sequence shown here is derived from an EMBL/GenBank/DDBJ whole genome shotgun (WGS) entry which is preliminary data.</text>
</comment>
<keyword evidence="3" id="KW-1185">Reference proteome</keyword>
<dbReference type="AlphaFoldDB" id="A0A9P9EMI0"/>
<feature type="transmembrane region" description="Helical" evidence="1">
    <location>
        <begin position="260"/>
        <end position="284"/>
    </location>
</feature>
<proteinExistence type="predicted"/>
<accession>A0A9P9EMI0</accession>
<keyword evidence="1" id="KW-0812">Transmembrane</keyword>
<organism evidence="2 3">
    <name type="scientific">Dactylonectria estremocensis</name>
    <dbReference type="NCBI Taxonomy" id="1079267"/>
    <lineage>
        <taxon>Eukaryota</taxon>
        <taxon>Fungi</taxon>
        <taxon>Dikarya</taxon>
        <taxon>Ascomycota</taxon>
        <taxon>Pezizomycotina</taxon>
        <taxon>Sordariomycetes</taxon>
        <taxon>Hypocreomycetidae</taxon>
        <taxon>Hypocreales</taxon>
        <taxon>Nectriaceae</taxon>
        <taxon>Dactylonectria</taxon>
    </lineage>
</organism>
<dbReference type="Proteomes" id="UP000717696">
    <property type="component" value="Unassembled WGS sequence"/>
</dbReference>
<reference evidence="2" key="1">
    <citation type="journal article" date="2021" name="Nat. Commun.">
        <title>Genetic determinants of endophytism in the Arabidopsis root mycobiome.</title>
        <authorList>
            <person name="Mesny F."/>
            <person name="Miyauchi S."/>
            <person name="Thiergart T."/>
            <person name="Pickel B."/>
            <person name="Atanasova L."/>
            <person name="Karlsson M."/>
            <person name="Huettel B."/>
            <person name="Barry K.W."/>
            <person name="Haridas S."/>
            <person name="Chen C."/>
            <person name="Bauer D."/>
            <person name="Andreopoulos W."/>
            <person name="Pangilinan J."/>
            <person name="LaButti K."/>
            <person name="Riley R."/>
            <person name="Lipzen A."/>
            <person name="Clum A."/>
            <person name="Drula E."/>
            <person name="Henrissat B."/>
            <person name="Kohler A."/>
            <person name="Grigoriev I.V."/>
            <person name="Martin F.M."/>
            <person name="Hacquard S."/>
        </authorList>
    </citation>
    <scope>NUCLEOTIDE SEQUENCE</scope>
    <source>
        <strain evidence="2">MPI-CAGE-AT-0021</strain>
    </source>
</reference>
<evidence type="ECO:0000256" key="1">
    <source>
        <dbReference type="SAM" id="Phobius"/>
    </source>
</evidence>
<dbReference type="InterPro" id="IPR046536">
    <property type="entry name" value="DUF6601"/>
</dbReference>
<protein>
    <submittedName>
        <fullName evidence="2">Uncharacterized protein</fullName>
    </submittedName>
</protein>
<dbReference type="OrthoDB" id="5086500at2759"/>